<sequence>MKGKTVGYAVPVGLLLVTLSASAWAENGQNLPGENYPVLTKDYLLQSFDGSEKPNEVKITPELHNRYFYSNCGGSKGCDSAIPAGAMMFKAPSGFGSTPHSEFPRVELRATHNFVNGSDFENQQSGSVFVVKNPATRSIIFAQIHGDKPGGSEMLKLRWEDGAIVAGVKENYGDAEKRTTLLSGVGLKEKIDYSIKAKGTDSGMKVTVEATAGGRTVSKTFSYPKQGWADIQLYFKAGNYNQDKNKDGSEAVVAYSKLDVRYR</sequence>
<accession>A0A089PY85</accession>
<name>A0A089PY85_9ENTR</name>
<dbReference type="InterPro" id="IPR014895">
    <property type="entry name" value="Alginate_lyase_2"/>
</dbReference>
<feature type="domain" description="Alginate lyase 2" evidence="2">
    <location>
        <begin position="84"/>
        <end position="260"/>
    </location>
</feature>
<dbReference type="RefSeq" id="WP_038472182.1">
    <property type="nucleotide sequence ID" value="NZ_CP009451.1"/>
</dbReference>
<dbReference type="Gene3D" id="2.60.120.200">
    <property type="match status" value="1"/>
</dbReference>
<dbReference type="OrthoDB" id="5523885at2"/>
<dbReference type="EMBL" id="CP009451">
    <property type="protein sequence ID" value="AIR03199.1"/>
    <property type="molecule type" value="Genomic_DNA"/>
</dbReference>
<dbReference type="AlphaFoldDB" id="A0A089PY85"/>
<reference evidence="3 4" key="1">
    <citation type="submission" date="2014-09" db="EMBL/GenBank/DDBJ databases">
        <title>Cedecea neteri SSMD04 Genome Sequencing.</title>
        <authorList>
            <person name="Tan J.-Y."/>
        </authorList>
    </citation>
    <scope>NUCLEOTIDE SEQUENCE [LARGE SCALE GENOMIC DNA]</scope>
    <source>
        <strain evidence="3 4">SSMD04</strain>
    </source>
</reference>
<evidence type="ECO:0000256" key="1">
    <source>
        <dbReference type="SAM" id="SignalP"/>
    </source>
</evidence>
<dbReference type="SUPFAM" id="SSF49899">
    <property type="entry name" value="Concanavalin A-like lectins/glucanases"/>
    <property type="match status" value="1"/>
</dbReference>
<protein>
    <submittedName>
        <fullName evidence="3">Alginate lyase</fullName>
    </submittedName>
</protein>
<organism evidence="3 4">
    <name type="scientific">Cedecea neteri</name>
    <dbReference type="NCBI Taxonomy" id="158822"/>
    <lineage>
        <taxon>Bacteria</taxon>
        <taxon>Pseudomonadati</taxon>
        <taxon>Pseudomonadota</taxon>
        <taxon>Gammaproteobacteria</taxon>
        <taxon>Enterobacterales</taxon>
        <taxon>Enterobacteriaceae</taxon>
        <taxon>Cedecea</taxon>
    </lineage>
</organism>
<keyword evidence="4" id="KW-1185">Reference proteome</keyword>
<evidence type="ECO:0000313" key="3">
    <source>
        <dbReference type="EMBL" id="AIR03199.1"/>
    </source>
</evidence>
<dbReference type="KEGG" id="cnt:JT31_00705"/>
<evidence type="ECO:0000313" key="4">
    <source>
        <dbReference type="Proteomes" id="UP000029481"/>
    </source>
</evidence>
<evidence type="ECO:0000259" key="2">
    <source>
        <dbReference type="Pfam" id="PF08787"/>
    </source>
</evidence>
<feature type="signal peptide" evidence="1">
    <location>
        <begin position="1"/>
        <end position="25"/>
    </location>
</feature>
<keyword evidence="3" id="KW-0456">Lyase</keyword>
<proteinExistence type="predicted"/>
<dbReference type="GO" id="GO:0016829">
    <property type="term" value="F:lyase activity"/>
    <property type="evidence" value="ECO:0007669"/>
    <property type="project" value="UniProtKB-KW"/>
</dbReference>
<feature type="chain" id="PRO_5001848833" evidence="1">
    <location>
        <begin position="26"/>
        <end position="263"/>
    </location>
</feature>
<dbReference type="InterPro" id="IPR013320">
    <property type="entry name" value="ConA-like_dom_sf"/>
</dbReference>
<gene>
    <name evidence="3" type="ORF">JT31_00705</name>
</gene>
<dbReference type="Proteomes" id="UP000029481">
    <property type="component" value="Chromosome"/>
</dbReference>
<dbReference type="Pfam" id="PF08787">
    <property type="entry name" value="Alginate_lyase2"/>
    <property type="match status" value="1"/>
</dbReference>
<keyword evidence="1" id="KW-0732">Signal</keyword>